<organism evidence="4 5">
    <name type="scientific">Gordonia caeni</name>
    <dbReference type="NCBI Taxonomy" id="1007097"/>
    <lineage>
        <taxon>Bacteria</taxon>
        <taxon>Bacillati</taxon>
        <taxon>Actinomycetota</taxon>
        <taxon>Actinomycetes</taxon>
        <taxon>Mycobacteriales</taxon>
        <taxon>Gordoniaceae</taxon>
        <taxon>Gordonia</taxon>
    </lineage>
</organism>
<sequence>MSAPATDPAALRHVFGHVPSGVVTVAALGSAGPVGLLVATFTPVSLEPALVSVNIGRSSSTFPALRAQTHWGLSVLADHQHDVADRFRLPSAQRFTDLDWTATEQGAVHVSGAVATLTARPVQLVPAGDHVIAVLAVDDHRTDSGAPLVFHHSRFHRLEKEILR</sequence>
<dbReference type="Pfam" id="PF01613">
    <property type="entry name" value="Flavin_Reduct"/>
    <property type="match status" value="1"/>
</dbReference>
<keyword evidence="2" id="KW-0560">Oxidoreductase</keyword>
<reference evidence="5" key="1">
    <citation type="journal article" date="2019" name="Int. J. Syst. Evol. Microbiol.">
        <title>The Global Catalogue of Microorganisms (GCM) 10K type strain sequencing project: providing services to taxonomists for standard genome sequencing and annotation.</title>
        <authorList>
            <consortium name="The Broad Institute Genomics Platform"/>
            <consortium name="The Broad Institute Genome Sequencing Center for Infectious Disease"/>
            <person name="Wu L."/>
            <person name="Ma J."/>
        </authorList>
    </citation>
    <scope>NUCLEOTIDE SEQUENCE [LARGE SCALE GENOMIC DNA]</scope>
    <source>
        <strain evidence="5">JCM 16923</strain>
    </source>
</reference>
<name>A0ABP7PLQ0_9ACTN</name>
<dbReference type="InterPro" id="IPR002563">
    <property type="entry name" value="Flavin_Rdtase-like_dom"/>
</dbReference>
<dbReference type="PANTHER" id="PTHR30466">
    <property type="entry name" value="FLAVIN REDUCTASE"/>
    <property type="match status" value="1"/>
</dbReference>
<dbReference type="Gene3D" id="2.30.110.10">
    <property type="entry name" value="Electron Transport, Fmn-binding Protein, Chain A"/>
    <property type="match status" value="1"/>
</dbReference>
<dbReference type="RefSeq" id="WP_344785297.1">
    <property type="nucleotide sequence ID" value="NZ_BAAAZW010000009.1"/>
</dbReference>
<evidence type="ECO:0000256" key="2">
    <source>
        <dbReference type="ARBA" id="ARBA00023002"/>
    </source>
</evidence>
<evidence type="ECO:0000256" key="1">
    <source>
        <dbReference type="ARBA" id="ARBA00008898"/>
    </source>
</evidence>
<dbReference type="InterPro" id="IPR012349">
    <property type="entry name" value="Split_barrel_FMN-bd"/>
</dbReference>
<dbReference type="EMBL" id="BAAAZW010000009">
    <property type="protein sequence ID" value="GAA3967351.1"/>
    <property type="molecule type" value="Genomic_DNA"/>
</dbReference>
<dbReference type="InterPro" id="IPR050268">
    <property type="entry name" value="NADH-dep_flavin_reductase"/>
</dbReference>
<evidence type="ECO:0000259" key="3">
    <source>
        <dbReference type="SMART" id="SM00903"/>
    </source>
</evidence>
<evidence type="ECO:0000313" key="5">
    <source>
        <dbReference type="Proteomes" id="UP001418444"/>
    </source>
</evidence>
<proteinExistence type="inferred from homology"/>
<feature type="domain" description="Flavin reductase like" evidence="3">
    <location>
        <begin position="15"/>
        <end position="157"/>
    </location>
</feature>
<gene>
    <name evidence="4" type="ORF">GCM10022231_30480</name>
</gene>
<protein>
    <submittedName>
        <fullName evidence="4">Flavin reductase family protein</fullName>
    </submittedName>
</protein>
<evidence type="ECO:0000313" key="4">
    <source>
        <dbReference type="EMBL" id="GAA3967351.1"/>
    </source>
</evidence>
<dbReference type="SUPFAM" id="SSF50475">
    <property type="entry name" value="FMN-binding split barrel"/>
    <property type="match status" value="1"/>
</dbReference>
<keyword evidence="5" id="KW-1185">Reference proteome</keyword>
<dbReference type="Proteomes" id="UP001418444">
    <property type="component" value="Unassembled WGS sequence"/>
</dbReference>
<comment type="similarity">
    <text evidence="1">Belongs to the non-flavoprotein flavin reductase family.</text>
</comment>
<dbReference type="PANTHER" id="PTHR30466:SF11">
    <property type="entry name" value="FLAVIN-DEPENDENT MONOOXYGENASE, REDUCTASE SUBUNIT HSAB"/>
    <property type="match status" value="1"/>
</dbReference>
<accession>A0ABP7PLQ0</accession>
<dbReference type="SMART" id="SM00903">
    <property type="entry name" value="Flavin_Reduct"/>
    <property type="match status" value="1"/>
</dbReference>
<comment type="caution">
    <text evidence="4">The sequence shown here is derived from an EMBL/GenBank/DDBJ whole genome shotgun (WGS) entry which is preliminary data.</text>
</comment>